<name>A0A6G0X6H5_9STRA</name>
<evidence type="ECO:0000256" key="2">
    <source>
        <dbReference type="ARBA" id="ARBA00022803"/>
    </source>
</evidence>
<comment type="caution">
    <text evidence="3">The sequence shown here is derived from an EMBL/GenBank/DDBJ whole genome shotgun (WGS) entry which is preliminary data.</text>
</comment>
<keyword evidence="2" id="KW-0802">TPR repeat</keyword>
<keyword evidence="4" id="KW-1185">Reference proteome</keyword>
<dbReference type="EMBL" id="VJMJ01000096">
    <property type="protein sequence ID" value="KAF0735481.1"/>
    <property type="molecule type" value="Genomic_DNA"/>
</dbReference>
<dbReference type="VEuPathDB" id="FungiDB:AeMF1_017038"/>
<evidence type="ECO:0000256" key="1">
    <source>
        <dbReference type="ARBA" id="ARBA00022737"/>
    </source>
</evidence>
<dbReference type="Gene3D" id="1.25.40.10">
    <property type="entry name" value="Tetratricopeptide repeat domain"/>
    <property type="match status" value="1"/>
</dbReference>
<protein>
    <submittedName>
        <fullName evidence="3">Uncharacterized protein</fullName>
    </submittedName>
</protein>
<reference evidence="3 4" key="1">
    <citation type="submission" date="2019-07" db="EMBL/GenBank/DDBJ databases">
        <title>Genomics analysis of Aphanomyces spp. identifies a new class of oomycete effector associated with host adaptation.</title>
        <authorList>
            <person name="Gaulin E."/>
        </authorList>
    </citation>
    <scope>NUCLEOTIDE SEQUENCE [LARGE SCALE GENOMIC DNA]</scope>
    <source>
        <strain evidence="3 4">ATCC 201684</strain>
    </source>
</reference>
<keyword evidence="1" id="KW-0677">Repeat</keyword>
<evidence type="ECO:0000313" key="3">
    <source>
        <dbReference type="EMBL" id="KAF0735481.1"/>
    </source>
</evidence>
<dbReference type="PANTHER" id="PTHR45641">
    <property type="entry name" value="TETRATRICOPEPTIDE REPEAT PROTEIN (AFU_ORTHOLOGUE AFUA_6G03870)"/>
    <property type="match status" value="1"/>
</dbReference>
<dbReference type="Pfam" id="PF13424">
    <property type="entry name" value="TPR_12"/>
    <property type="match status" value="1"/>
</dbReference>
<sequence>MPYTAATKQSLVEHVLNEPDGHLYVKPATWFVSHAWSYLYLDVVDALDDFFPENDLEDSVAVWFCTFCNNQHEIESQCYDFDYWFDIFIRSLRSIGNVVMVMSPWNNPTTLTRTWCVFEVYASIVENARFEIAMGRSQKASFLHDIQNDGAFIQMLATIHSEKSQTTIPSDRDNIFKLIRKEVGFQKLDRMVFEALEKWMLRTVEKQIDDAKSLETKAAWLYTKAEMTATKGFLYRATIASYECYDIYRQEKGDNFVGTWKALSQLAMLKMYQGYPFEEVEPMFLNALDHLTELLSRSHEDTLQTMHYMGTFYVYNQKYDLAMPLLKECFELQCQHFGEEHVNTRVTMTSICSTLRCQNQFEEALEWSIRCYDVETRMFGEDYPEAYRTRHEMGLNYQSLGDFARAEVHFDAALQDCRRMYGLDHVKTQNIESSLADIYFLQGRYADAKEIFLQSLRDDSTHIHTKQLYSVKLGLLHLATQDTDRAKECLDEAVAHLRAEGWIMENIYVFLTGLFLLKMKTGQFTLLDEINSFEKDLDDATWSKDVWKDCKCSGCYDEIHGDLYTCSECPPDTLLYCQECVTLKKNEVHCKHSGDRIRSDKPPLRYLQEERLKILAKNSDWDEYERRFLMYEAFCDEQVVPSEARLARYQREGD</sequence>
<dbReference type="PANTHER" id="PTHR45641:SF19">
    <property type="entry name" value="NEPHROCYSTIN-3"/>
    <property type="match status" value="1"/>
</dbReference>
<organism evidence="3 4">
    <name type="scientific">Aphanomyces euteiches</name>
    <dbReference type="NCBI Taxonomy" id="100861"/>
    <lineage>
        <taxon>Eukaryota</taxon>
        <taxon>Sar</taxon>
        <taxon>Stramenopiles</taxon>
        <taxon>Oomycota</taxon>
        <taxon>Saprolegniomycetes</taxon>
        <taxon>Saprolegniales</taxon>
        <taxon>Verrucalvaceae</taxon>
        <taxon>Aphanomyces</taxon>
    </lineage>
</organism>
<dbReference type="SUPFAM" id="SSF48452">
    <property type="entry name" value="TPR-like"/>
    <property type="match status" value="1"/>
</dbReference>
<dbReference type="Pfam" id="PF13374">
    <property type="entry name" value="TPR_10"/>
    <property type="match status" value="1"/>
</dbReference>
<evidence type="ECO:0000313" key="4">
    <source>
        <dbReference type="Proteomes" id="UP000481153"/>
    </source>
</evidence>
<accession>A0A6G0X6H5</accession>
<dbReference type="AlphaFoldDB" id="A0A6G0X6H5"/>
<proteinExistence type="predicted"/>
<dbReference type="Proteomes" id="UP000481153">
    <property type="component" value="Unassembled WGS sequence"/>
</dbReference>
<gene>
    <name evidence="3" type="ORF">Ae201684_008048</name>
</gene>
<dbReference type="InterPro" id="IPR011990">
    <property type="entry name" value="TPR-like_helical_dom_sf"/>
</dbReference>